<comment type="caution">
    <text evidence="1">The sequence shown here is derived from an EMBL/GenBank/DDBJ whole genome shotgun (WGS) entry which is preliminary data.</text>
</comment>
<dbReference type="AlphaFoldDB" id="A0A316EEF5"/>
<evidence type="ECO:0000313" key="1">
    <source>
        <dbReference type="EMBL" id="PWK27049.1"/>
    </source>
</evidence>
<keyword evidence="2" id="KW-1185">Reference proteome</keyword>
<dbReference type="PROSITE" id="PS51257">
    <property type="entry name" value="PROKAR_LIPOPROTEIN"/>
    <property type="match status" value="1"/>
</dbReference>
<organism evidence="1 2">
    <name type="scientific">Arcicella aurantiaca</name>
    <dbReference type="NCBI Taxonomy" id="591202"/>
    <lineage>
        <taxon>Bacteria</taxon>
        <taxon>Pseudomonadati</taxon>
        <taxon>Bacteroidota</taxon>
        <taxon>Cytophagia</taxon>
        <taxon>Cytophagales</taxon>
        <taxon>Flectobacillaceae</taxon>
        <taxon>Arcicella</taxon>
    </lineage>
</organism>
<dbReference type="RefSeq" id="WP_109742621.1">
    <property type="nucleotide sequence ID" value="NZ_QGGO01000008.1"/>
</dbReference>
<evidence type="ECO:0008006" key="3">
    <source>
        <dbReference type="Google" id="ProtNLM"/>
    </source>
</evidence>
<dbReference type="Proteomes" id="UP000245489">
    <property type="component" value="Unassembled WGS sequence"/>
</dbReference>
<sequence length="171" mass="19866">MKYLLFILITFSLVGCTSDKVLFNVSTRNQLIGDDIELQTLQFYTEKQFQLHRELSNSDVSVKSGKIKQLNGKRVNILNFYSLTPCLLKADSTDTMNFAFEEGNDRTLKFYLNRKNGEYRLYYNPSNYEIKYGDEKFVLKAPYEVRLLISRSSLNLTKITKSTVKGIKIKN</sequence>
<dbReference type="EMBL" id="QGGO01000008">
    <property type="protein sequence ID" value="PWK27049.1"/>
    <property type="molecule type" value="Genomic_DNA"/>
</dbReference>
<protein>
    <recommendedName>
        <fullName evidence="3">Lipoprotein</fullName>
    </recommendedName>
</protein>
<name>A0A316EEF5_9BACT</name>
<accession>A0A316EEF5</accession>
<evidence type="ECO:0000313" key="2">
    <source>
        <dbReference type="Proteomes" id="UP000245489"/>
    </source>
</evidence>
<reference evidence="1 2" key="1">
    <citation type="submission" date="2018-05" db="EMBL/GenBank/DDBJ databases">
        <title>Genomic Encyclopedia of Archaeal and Bacterial Type Strains, Phase II (KMG-II): from individual species to whole genera.</title>
        <authorList>
            <person name="Goeker M."/>
        </authorList>
    </citation>
    <scope>NUCLEOTIDE SEQUENCE [LARGE SCALE GENOMIC DNA]</scope>
    <source>
        <strain evidence="1 2">DSM 22214</strain>
    </source>
</reference>
<proteinExistence type="predicted"/>
<gene>
    <name evidence="1" type="ORF">LV89_01861</name>
</gene>